<organism evidence="1 2">
    <name type="scientific">Ancylostoma ceylanicum</name>
    <dbReference type="NCBI Taxonomy" id="53326"/>
    <lineage>
        <taxon>Eukaryota</taxon>
        <taxon>Metazoa</taxon>
        <taxon>Ecdysozoa</taxon>
        <taxon>Nematoda</taxon>
        <taxon>Chromadorea</taxon>
        <taxon>Rhabditida</taxon>
        <taxon>Rhabditina</taxon>
        <taxon>Rhabditomorpha</taxon>
        <taxon>Strongyloidea</taxon>
        <taxon>Ancylostomatidae</taxon>
        <taxon>Ancylostomatinae</taxon>
        <taxon>Ancylostoma</taxon>
    </lineage>
</organism>
<dbReference type="EMBL" id="JARK01001344">
    <property type="protein sequence ID" value="EYC27901.1"/>
    <property type="molecule type" value="Genomic_DNA"/>
</dbReference>
<sequence>MHAASGTRLVLAHETLSYEEGAACIIEITQGKCLDAHMNDGPDHMGLRCGPYLCFLTLLAIFSYYGEVSAQLLPPFGPNSGARSRKTFEHGVVTCGDTFCDAEKCMKTEQYGKVTYSCNE</sequence>
<reference evidence="2" key="1">
    <citation type="journal article" date="2015" name="Nat. Genet.">
        <title>The genome and transcriptome of the zoonotic hookworm Ancylostoma ceylanicum identify infection-specific gene families.</title>
        <authorList>
            <person name="Schwarz E.M."/>
            <person name="Hu Y."/>
            <person name="Antoshechkin I."/>
            <person name="Miller M.M."/>
            <person name="Sternberg P.W."/>
            <person name="Aroian R.V."/>
        </authorList>
    </citation>
    <scope>NUCLEOTIDE SEQUENCE</scope>
    <source>
        <strain evidence="2">HY135</strain>
    </source>
</reference>
<accession>A0A016VKT1</accession>
<protein>
    <submittedName>
        <fullName evidence="1">Uncharacterized protein</fullName>
    </submittedName>
</protein>
<dbReference type="OrthoDB" id="5830262at2759"/>
<evidence type="ECO:0000313" key="2">
    <source>
        <dbReference type="Proteomes" id="UP000024635"/>
    </source>
</evidence>
<evidence type="ECO:0000313" key="1">
    <source>
        <dbReference type="EMBL" id="EYC27901.1"/>
    </source>
</evidence>
<dbReference type="Proteomes" id="UP000024635">
    <property type="component" value="Unassembled WGS sequence"/>
</dbReference>
<proteinExistence type="predicted"/>
<comment type="caution">
    <text evidence="1">The sequence shown here is derived from an EMBL/GenBank/DDBJ whole genome shotgun (WGS) entry which is preliminary data.</text>
</comment>
<name>A0A016VKT1_9BILA</name>
<dbReference type="AlphaFoldDB" id="A0A016VKT1"/>
<gene>
    <name evidence="1" type="primary">Acey_s0008.g243</name>
    <name evidence="1" type="ORF">Y032_0008g243</name>
</gene>
<keyword evidence="2" id="KW-1185">Reference proteome</keyword>